<dbReference type="AlphaFoldDB" id="A0A6J5YEN6"/>
<feature type="region of interest" description="Disordered" evidence="1">
    <location>
        <begin position="45"/>
        <end position="77"/>
    </location>
</feature>
<feature type="compositionally biased region" description="Low complexity" evidence="1">
    <location>
        <begin position="109"/>
        <end position="121"/>
    </location>
</feature>
<protein>
    <submittedName>
        <fullName evidence="2">Unannotated protein</fullName>
    </submittedName>
</protein>
<proteinExistence type="predicted"/>
<gene>
    <name evidence="2" type="ORF">UFOPK1392_02470</name>
</gene>
<feature type="region of interest" description="Disordered" evidence="1">
    <location>
        <begin position="108"/>
        <end position="139"/>
    </location>
</feature>
<dbReference type="EMBL" id="CAEMXZ010000197">
    <property type="protein sequence ID" value="CAB4324694.1"/>
    <property type="molecule type" value="Genomic_DNA"/>
</dbReference>
<reference evidence="2" key="1">
    <citation type="submission" date="2020-05" db="EMBL/GenBank/DDBJ databases">
        <authorList>
            <person name="Chiriac C."/>
            <person name="Salcher M."/>
            <person name="Ghai R."/>
            <person name="Kavagutti S V."/>
        </authorList>
    </citation>
    <scope>NUCLEOTIDE SEQUENCE</scope>
</reference>
<feature type="compositionally biased region" description="Low complexity" evidence="1">
    <location>
        <begin position="45"/>
        <end position="62"/>
    </location>
</feature>
<accession>A0A6J5YEN6</accession>
<name>A0A6J5YEN6_9ZZZZ</name>
<organism evidence="2">
    <name type="scientific">freshwater metagenome</name>
    <dbReference type="NCBI Taxonomy" id="449393"/>
    <lineage>
        <taxon>unclassified sequences</taxon>
        <taxon>metagenomes</taxon>
        <taxon>ecological metagenomes</taxon>
    </lineage>
</organism>
<evidence type="ECO:0000313" key="2">
    <source>
        <dbReference type="EMBL" id="CAB4324694.1"/>
    </source>
</evidence>
<evidence type="ECO:0000256" key="1">
    <source>
        <dbReference type="SAM" id="MobiDB-lite"/>
    </source>
</evidence>
<sequence length="219" mass="24436">MPWAARRPRRNRSTPTTMVTTRVIRYSGQASTSMETRRRWAFWDPTQRTPPRTTARTTAAPRIRPPWRPRGRGTGRCTAARSRWANHANPAPMARPMVMQRALITPCMSGDRGSSVGDSDVTPNSRPHQRENGPIGARRRARREIHGCCGSLITAMRGTPRCSSPVVHRSADGQRLGAGRCFLGPSVISLARGRPFHLIDERDRTRHLVASDEVATMGR</sequence>